<dbReference type="EMBL" id="ODYU01004399">
    <property type="protein sequence ID" value="SOQ44234.1"/>
    <property type="molecule type" value="Genomic_DNA"/>
</dbReference>
<reference evidence="2" key="1">
    <citation type="submission" date="2016-07" db="EMBL/GenBank/DDBJ databases">
        <authorList>
            <person name="Bretaudeau A."/>
        </authorList>
    </citation>
    <scope>NUCLEOTIDE SEQUENCE</scope>
    <source>
        <strain evidence="2">Rice</strain>
        <tissue evidence="2">Whole body</tissue>
    </source>
</reference>
<gene>
    <name evidence="2" type="ORF">SFRICE_014559</name>
</gene>
<protein>
    <submittedName>
        <fullName evidence="2">SFRICE_014559</fullName>
    </submittedName>
</protein>
<feature type="region of interest" description="Disordered" evidence="1">
    <location>
        <begin position="303"/>
        <end position="352"/>
    </location>
</feature>
<organism evidence="2">
    <name type="scientific">Spodoptera frugiperda</name>
    <name type="common">Fall armyworm</name>
    <dbReference type="NCBI Taxonomy" id="7108"/>
    <lineage>
        <taxon>Eukaryota</taxon>
        <taxon>Metazoa</taxon>
        <taxon>Ecdysozoa</taxon>
        <taxon>Arthropoda</taxon>
        <taxon>Hexapoda</taxon>
        <taxon>Insecta</taxon>
        <taxon>Pterygota</taxon>
        <taxon>Neoptera</taxon>
        <taxon>Endopterygota</taxon>
        <taxon>Lepidoptera</taxon>
        <taxon>Glossata</taxon>
        <taxon>Ditrysia</taxon>
        <taxon>Noctuoidea</taxon>
        <taxon>Noctuidae</taxon>
        <taxon>Amphipyrinae</taxon>
        <taxon>Spodoptera</taxon>
    </lineage>
</organism>
<proteinExistence type="predicted"/>
<dbReference type="AlphaFoldDB" id="A0A2H1VVK7"/>
<accession>A0A2H1VVK7</accession>
<evidence type="ECO:0000256" key="1">
    <source>
        <dbReference type="SAM" id="MobiDB-lite"/>
    </source>
</evidence>
<evidence type="ECO:0000313" key="2">
    <source>
        <dbReference type="EMBL" id="SOQ44234.1"/>
    </source>
</evidence>
<feature type="region of interest" description="Disordered" evidence="1">
    <location>
        <begin position="218"/>
        <end position="246"/>
    </location>
</feature>
<feature type="compositionally biased region" description="Polar residues" evidence="1">
    <location>
        <begin position="225"/>
        <end position="236"/>
    </location>
</feature>
<sequence>MLKIFIAKMTQRGKRKDFQKDAALNFTRPFAELDEELRTFLESPEDGPYVNMEDREFYEFDDEDLQSDLKKIVSKYYPPTPWDVRTPPKSPTPTPSSSFISIQTSEFTLPTPEPVPTPEPTTSQIFYRMVSNAVDKAVYSQVNDEAVLYDAAYVELMKAVEEAMEIPVRDIRLDIAEIFREAYHMFEINIIEKEKFAAAIAWEKRMRKKLKKSLRRQKNFKGYETPTTPKSQISSHESYKRPPPRPCECQSLANYNRYGKDRFGIYLPRKEEFSTKNITTTPACSYATVDGITSGIDIDIRSGSKKSVPHSIASNKSIAKRGAKTVTLSEDGSKVTDTEDGKGSCKRETEST</sequence>
<name>A0A2H1VVK7_SPOFR</name>
<feature type="compositionally biased region" description="Basic and acidic residues" evidence="1">
    <location>
        <begin position="331"/>
        <end position="352"/>
    </location>
</feature>